<keyword evidence="1" id="KW-0472">Membrane</keyword>
<reference evidence="2" key="1">
    <citation type="submission" date="2020-10" db="EMBL/GenBank/DDBJ databases">
        <authorList>
            <person name="Gilroy R."/>
        </authorList>
    </citation>
    <scope>NUCLEOTIDE SEQUENCE</scope>
    <source>
        <strain evidence="2">CHK195-15760</strain>
    </source>
</reference>
<dbReference type="EMBL" id="DVNH01000047">
    <property type="protein sequence ID" value="HIU52160.1"/>
    <property type="molecule type" value="Genomic_DNA"/>
</dbReference>
<dbReference type="AlphaFoldDB" id="A0A9D1S9T7"/>
<sequence>MKVFRKIVQVIFIWFLMIIILFLICSHIFSKTILNQDYILGQLEKENYYNNVYHEIQSSFEGYIGPSGLDESIFDGIVSEEQIKQDIIQIVNHIYTGEDYTIQTEEMREKLNRNIYESLLNYNVSEEEKVSISHFEEEIIKEYQEQVTHSEYFEILEGIFPKIIQKLPALQLTFGLVGIIVIGILFVINKKMILCSISDSLLASSLFLLFTKLWISSEIEIANITILNDAFSKIISNVLKDILDNWNIVAIVGIIISILCLIGSYFFFYRDKKQIKATKNS</sequence>
<feature type="transmembrane region" description="Helical" evidence="1">
    <location>
        <begin position="200"/>
        <end position="226"/>
    </location>
</feature>
<keyword evidence="1" id="KW-0812">Transmembrane</keyword>
<dbReference type="Proteomes" id="UP000824093">
    <property type="component" value="Unassembled WGS sequence"/>
</dbReference>
<evidence type="ECO:0000256" key="1">
    <source>
        <dbReference type="SAM" id="Phobius"/>
    </source>
</evidence>
<evidence type="ECO:0000313" key="3">
    <source>
        <dbReference type="Proteomes" id="UP000824093"/>
    </source>
</evidence>
<proteinExistence type="predicted"/>
<name>A0A9D1S9T7_9FIRM</name>
<protein>
    <submittedName>
        <fullName evidence="2">Uncharacterized protein</fullName>
    </submittedName>
</protein>
<feature type="transmembrane region" description="Helical" evidence="1">
    <location>
        <begin position="169"/>
        <end position="188"/>
    </location>
</feature>
<evidence type="ECO:0000313" key="2">
    <source>
        <dbReference type="EMBL" id="HIU52160.1"/>
    </source>
</evidence>
<organism evidence="2 3">
    <name type="scientific">Candidatus Merdicola faecigallinarum</name>
    <dbReference type="NCBI Taxonomy" id="2840862"/>
    <lineage>
        <taxon>Bacteria</taxon>
        <taxon>Bacillati</taxon>
        <taxon>Bacillota</taxon>
        <taxon>Clostridia</taxon>
        <taxon>Candidatus Merdicola</taxon>
    </lineage>
</organism>
<comment type="caution">
    <text evidence="2">The sequence shown here is derived from an EMBL/GenBank/DDBJ whole genome shotgun (WGS) entry which is preliminary data.</text>
</comment>
<feature type="transmembrane region" description="Helical" evidence="1">
    <location>
        <begin position="7"/>
        <end position="29"/>
    </location>
</feature>
<keyword evidence="1" id="KW-1133">Transmembrane helix</keyword>
<reference evidence="2" key="2">
    <citation type="journal article" date="2021" name="PeerJ">
        <title>Extensive microbial diversity within the chicken gut microbiome revealed by metagenomics and culture.</title>
        <authorList>
            <person name="Gilroy R."/>
            <person name="Ravi A."/>
            <person name="Getino M."/>
            <person name="Pursley I."/>
            <person name="Horton D.L."/>
            <person name="Alikhan N.F."/>
            <person name="Baker D."/>
            <person name="Gharbi K."/>
            <person name="Hall N."/>
            <person name="Watson M."/>
            <person name="Adriaenssens E.M."/>
            <person name="Foster-Nyarko E."/>
            <person name="Jarju S."/>
            <person name="Secka A."/>
            <person name="Antonio M."/>
            <person name="Oren A."/>
            <person name="Chaudhuri R.R."/>
            <person name="La Ragione R."/>
            <person name="Hildebrand F."/>
            <person name="Pallen M.J."/>
        </authorList>
    </citation>
    <scope>NUCLEOTIDE SEQUENCE</scope>
    <source>
        <strain evidence="2">CHK195-15760</strain>
    </source>
</reference>
<gene>
    <name evidence="2" type="ORF">IAB70_06080</name>
</gene>
<accession>A0A9D1S9T7</accession>
<feature type="transmembrane region" description="Helical" evidence="1">
    <location>
        <begin position="246"/>
        <end position="269"/>
    </location>
</feature>